<protein>
    <recommendedName>
        <fullName evidence="4">tRNA pseudouridine synthase A</fullName>
        <ecNumber evidence="4">5.4.99.12</ecNumber>
    </recommendedName>
    <alternativeName>
        <fullName evidence="4">tRNA pseudouridine(38-40) synthase</fullName>
    </alternativeName>
    <alternativeName>
        <fullName evidence="4">tRNA pseudouridylate synthase I</fullName>
    </alternativeName>
    <alternativeName>
        <fullName evidence="4">tRNA-uridine isomerase I</fullName>
    </alternativeName>
</protein>
<dbReference type="SUPFAM" id="SSF55120">
    <property type="entry name" value="Pseudouridine synthase"/>
    <property type="match status" value="1"/>
</dbReference>
<comment type="caution">
    <text evidence="4">Lacks conserved residue(s) required for the propagation of feature annotation.</text>
</comment>
<evidence type="ECO:0000313" key="9">
    <source>
        <dbReference type="EMBL" id="WLD56948.1"/>
    </source>
</evidence>
<comment type="similarity">
    <text evidence="1 4 7">Belongs to the tRNA pseudouridine synthase TruA family.</text>
</comment>
<organism evidence="9">
    <name type="scientific">Salinispirillum sp. LH 10-3-1</name>
    <dbReference type="NCBI Taxonomy" id="2952525"/>
    <lineage>
        <taxon>Bacteria</taxon>
        <taxon>Pseudomonadati</taxon>
        <taxon>Pseudomonadota</taxon>
        <taxon>Gammaproteobacteria</taxon>
        <taxon>Oceanospirillales</taxon>
        <taxon>Saccharospirillaceae</taxon>
        <taxon>Salinispirillum</taxon>
    </lineage>
</organism>
<dbReference type="RefSeq" id="WP_304994234.1">
    <property type="nucleotide sequence ID" value="NZ_CP101717.1"/>
</dbReference>
<dbReference type="NCBIfam" id="TIGR00071">
    <property type="entry name" value="hisT_truA"/>
    <property type="match status" value="1"/>
</dbReference>
<evidence type="ECO:0000256" key="3">
    <source>
        <dbReference type="ARBA" id="ARBA00023235"/>
    </source>
</evidence>
<evidence type="ECO:0000256" key="6">
    <source>
        <dbReference type="PIRSR" id="PIRSR001430-2"/>
    </source>
</evidence>
<feature type="binding site" evidence="4 6">
    <location>
        <position position="127"/>
    </location>
    <ligand>
        <name>substrate</name>
    </ligand>
</feature>
<name>A0AB38YC93_9GAMM</name>
<comment type="subunit">
    <text evidence="4">Homodimer.</text>
</comment>
<evidence type="ECO:0000256" key="7">
    <source>
        <dbReference type="RuleBase" id="RU003792"/>
    </source>
</evidence>
<comment type="catalytic activity">
    <reaction evidence="4 7">
        <text>uridine(38/39/40) in tRNA = pseudouridine(38/39/40) in tRNA</text>
        <dbReference type="Rhea" id="RHEA:22376"/>
        <dbReference type="Rhea" id="RHEA-COMP:10085"/>
        <dbReference type="Rhea" id="RHEA-COMP:10087"/>
        <dbReference type="ChEBI" id="CHEBI:65314"/>
        <dbReference type="ChEBI" id="CHEBI:65315"/>
        <dbReference type="EC" id="5.4.99.12"/>
    </reaction>
</comment>
<evidence type="ECO:0000256" key="1">
    <source>
        <dbReference type="ARBA" id="ARBA00009375"/>
    </source>
</evidence>
<dbReference type="PIRSF" id="PIRSF001430">
    <property type="entry name" value="tRNA_psdUrid_synth"/>
    <property type="match status" value="1"/>
</dbReference>
<evidence type="ECO:0000256" key="5">
    <source>
        <dbReference type="PIRSR" id="PIRSR001430-1"/>
    </source>
</evidence>
<dbReference type="Pfam" id="PF01416">
    <property type="entry name" value="PseudoU_synth_1"/>
    <property type="match status" value="2"/>
</dbReference>
<keyword evidence="3 4" id="KW-0413">Isomerase</keyword>
<dbReference type="InterPro" id="IPR020095">
    <property type="entry name" value="PsdUridine_synth_TruA_C"/>
</dbReference>
<evidence type="ECO:0000256" key="2">
    <source>
        <dbReference type="ARBA" id="ARBA00022694"/>
    </source>
</evidence>
<feature type="domain" description="Pseudouridine synthase I TruA alpha/beta" evidence="8">
    <location>
        <begin position="160"/>
        <end position="261"/>
    </location>
</feature>
<proteinExistence type="inferred from homology"/>
<dbReference type="PANTHER" id="PTHR11142">
    <property type="entry name" value="PSEUDOURIDYLATE SYNTHASE"/>
    <property type="match status" value="1"/>
</dbReference>
<dbReference type="GO" id="GO:0160147">
    <property type="term" value="F:tRNA pseudouridine(38-40) synthase activity"/>
    <property type="evidence" value="ECO:0007669"/>
    <property type="project" value="UniProtKB-EC"/>
</dbReference>
<evidence type="ECO:0000259" key="8">
    <source>
        <dbReference type="Pfam" id="PF01416"/>
    </source>
</evidence>
<dbReference type="InterPro" id="IPR020097">
    <property type="entry name" value="PsdUridine_synth_TruA_a/b_dom"/>
</dbReference>
<keyword evidence="2 4" id="KW-0819">tRNA processing</keyword>
<dbReference type="Gene3D" id="3.30.70.660">
    <property type="entry name" value="Pseudouridine synthase I, catalytic domain, C-terminal subdomain"/>
    <property type="match status" value="1"/>
</dbReference>
<dbReference type="PANTHER" id="PTHR11142:SF0">
    <property type="entry name" value="TRNA PSEUDOURIDINE SYNTHASE-LIKE 1"/>
    <property type="match status" value="1"/>
</dbReference>
<evidence type="ECO:0000256" key="4">
    <source>
        <dbReference type="HAMAP-Rule" id="MF_00171"/>
    </source>
</evidence>
<reference evidence="9" key="1">
    <citation type="submission" date="2022-07" db="EMBL/GenBank/DDBJ databases">
        <title>Complete genome sequence of Salinispirillum sp. LH10-3-1 capable of multiple carbohydrate inversion isolated from a soda lake.</title>
        <authorList>
            <person name="Liu J."/>
            <person name="Zhai Y."/>
            <person name="Zhang H."/>
            <person name="Yang H."/>
            <person name="Qu J."/>
            <person name="Li J."/>
        </authorList>
    </citation>
    <scope>NUCLEOTIDE SEQUENCE</scope>
    <source>
        <strain evidence="9">LH 10-3-1</strain>
    </source>
</reference>
<dbReference type="InterPro" id="IPR020103">
    <property type="entry name" value="PsdUridine_synth_cat_dom_sf"/>
</dbReference>
<dbReference type="InterPro" id="IPR001406">
    <property type="entry name" value="PsdUridine_synth_TruA"/>
</dbReference>
<dbReference type="AlphaFoldDB" id="A0AB38YC93"/>
<gene>
    <name evidence="4 9" type="primary">truA</name>
    <name evidence="9" type="ORF">NFC81_09415</name>
</gene>
<dbReference type="Gene3D" id="3.30.70.580">
    <property type="entry name" value="Pseudouridine synthase I, catalytic domain, N-terminal subdomain"/>
    <property type="match status" value="1"/>
</dbReference>
<feature type="domain" description="Pseudouridine synthase I TruA alpha/beta" evidence="8">
    <location>
        <begin position="25"/>
        <end position="120"/>
    </location>
</feature>
<dbReference type="CDD" id="cd02570">
    <property type="entry name" value="PseudoU_synth_EcTruA"/>
    <property type="match status" value="1"/>
</dbReference>
<dbReference type="HAMAP" id="MF_00171">
    <property type="entry name" value="TruA"/>
    <property type="match status" value="1"/>
</dbReference>
<sequence>MAEHLTEVFAPDHVDHHQRIALGVEYMGSEYSGWQSQSGSARTVQDTLEAALSKVAAHPVRLFCAGRTDAGVHATGQVAHFDTSAHRSPYGWMLGANSNLPSDISVQWIKPMPQTFHARFMAQARRYRYVIYNHPIPSAVLRNGMTWEKRPLSVSRMQLAANSFVGEHDFSAFRAAACQAHSPVKTLYHCRVVRQGRLVIIDVRANAFLHHMVRNIAGVLLSIGSGEASVEWAAEVLAGRSRREGGVTARPDGLYFVRAEYATAFELPEPSLGPAFLGEHLW</sequence>
<dbReference type="GO" id="GO:0003723">
    <property type="term" value="F:RNA binding"/>
    <property type="evidence" value="ECO:0007669"/>
    <property type="project" value="InterPro"/>
</dbReference>
<dbReference type="GO" id="GO:0031119">
    <property type="term" value="P:tRNA pseudouridine synthesis"/>
    <property type="evidence" value="ECO:0007669"/>
    <property type="project" value="UniProtKB-UniRule"/>
</dbReference>
<dbReference type="InterPro" id="IPR020094">
    <property type="entry name" value="TruA/RsuA/RluB/E/F_N"/>
</dbReference>
<accession>A0AB38YC93</accession>
<dbReference type="EMBL" id="CP101717">
    <property type="protein sequence ID" value="WLD56948.1"/>
    <property type="molecule type" value="Genomic_DNA"/>
</dbReference>
<comment type="function">
    <text evidence="4">Formation of pseudouridine at positions 38, 39 and 40 in the anticodon stem and loop of transfer RNAs.</text>
</comment>
<dbReference type="EC" id="5.4.99.12" evidence="4"/>
<feature type="active site" description="Nucleophile" evidence="4 5">
    <location>
        <position position="69"/>
    </location>
</feature>
<dbReference type="FunFam" id="3.30.70.580:FF:000001">
    <property type="entry name" value="tRNA pseudouridine synthase A"/>
    <property type="match status" value="1"/>
</dbReference>